<dbReference type="SUPFAM" id="SSF51735">
    <property type="entry name" value="NAD(P)-binding Rossmann-fold domains"/>
    <property type="match status" value="2"/>
</dbReference>
<organism evidence="4 5">
    <name type="scientific">Salinicoccus sesuvii</name>
    <dbReference type="NCBI Taxonomy" id="868281"/>
    <lineage>
        <taxon>Bacteria</taxon>
        <taxon>Bacillati</taxon>
        <taxon>Bacillota</taxon>
        <taxon>Bacilli</taxon>
        <taxon>Bacillales</taxon>
        <taxon>Staphylococcaceae</taxon>
        <taxon>Salinicoccus</taxon>
    </lineage>
</organism>
<dbReference type="Proteomes" id="UP001595637">
    <property type="component" value="Unassembled WGS sequence"/>
</dbReference>
<dbReference type="InterPro" id="IPR003869">
    <property type="entry name" value="Polysac_CapD-like"/>
</dbReference>
<dbReference type="CDD" id="cd05237">
    <property type="entry name" value="UDP_invert_4-6DH_SDR_e"/>
    <property type="match status" value="1"/>
</dbReference>
<dbReference type="PANTHER" id="PTHR43318:SF1">
    <property type="entry name" value="POLYSACCHARIDE BIOSYNTHESIS PROTEIN EPSC-RELATED"/>
    <property type="match status" value="1"/>
</dbReference>
<proteinExistence type="inferred from homology"/>
<dbReference type="Gene3D" id="3.40.50.720">
    <property type="entry name" value="NAD(P)-binding Rossmann-like Domain"/>
    <property type="match status" value="2"/>
</dbReference>
<evidence type="ECO:0000313" key="5">
    <source>
        <dbReference type="Proteomes" id="UP001595637"/>
    </source>
</evidence>
<keyword evidence="5" id="KW-1185">Reference proteome</keyword>
<name>A0ABV7N864_9STAP</name>
<feature type="transmembrane region" description="Helical" evidence="2">
    <location>
        <begin position="7"/>
        <end position="29"/>
    </location>
</feature>
<feature type="transmembrane region" description="Helical" evidence="2">
    <location>
        <begin position="74"/>
        <end position="96"/>
    </location>
</feature>
<dbReference type="PANTHER" id="PTHR43318">
    <property type="entry name" value="UDP-N-ACETYLGLUCOSAMINE 4,6-DEHYDRATASE"/>
    <property type="match status" value="1"/>
</dbReference>
<dbReference type="Pfam" id="PF02719">
    <property type="entry name" value="Polysacc_synt_2"/>
    <property type="match status" value="1"/>
</dbReference>
<dbReference type="InterPro" id="IPR051203">
    <property type="entry name" value="Polysaccharide_Synthase-Rel"/>
</dbReference>
<dbReference type="Pfam" id="PF13727">
    <property type="entry name" value="CoA_binding_3"/>
    <property type="match status" value="1"/>
</dbReference>
<keyword evidence="2" id="KW-0472">Membrane</keyword>
<dbReference type="RefSeq" id="WP_380655597.1">
    <property type="nucleotide sequence ID" value="NZ_JBHRVQ010000001.1"/>
</dbReference>
<feature type="transmembrane region" description="Helical" evidence="2">
    <location>
        <begin position="35"/>
        <end position="62"/>
    </location>
</feature>
<evidence type="ECO:0000313" key="4">
    <source>
        <dbReference type="EMBL" id="MFC3389094.1"/>
    </source>
</evidence>
<feature type="domain" description="Polysaccharide biosynthesis protein CapD-like" evidence="3">
    <location>
        <begin position="283"/>
        <end position="565"/>
    </location>
</feature>
<dbReference type="InterPro" id="IPR036291">
    <property type="entry name" value="NAD(P)-bd_dom_sf"/>
</dbReference>
<reference evidence="5" key="1">
    <citation type="journal article" date="2019" name="Int. J. Syst. Evol. Microbiol.">
        <title>The Global Catalogue of Microorganisms (GCM) 10K type strain sequencing project: providing services to taxonomists for standard genome sequencing and annotation.</title>
        <authorList>
            <consortium name="The Broad Institute Genomics Platform"/>
            <consortium name="The Broad Institute Genome Sequencing Center for Infectious Disease"/>
            <person name="Wu L."/>
            <person name="Ma J."/>
        </authorList>
    </citation>
    <scope>NUCLEOTIDE SEQUENCE [LARGE SCALE GENOMIC DNA]</scope>
    <source>
        <strain evidence="5">CCM 7756</strain>
    </source>
</reference>
<protein>
    <submittedName>
        <fullName evidence="4">Polysaccharide biosynthesis protein</fullName>
    </submittedName>
</protein>
<comment type="similarity">
    <text evidence="1">Belongs to the polysaccharide synthase family.</text>
</comment>
<comment type="caution">
    <text evidence="4">The sequence shown here is derived from an EMBL/GenBank/DDBJ whole genome shotgun (WGS) entry which is preliminary data.</text>
</comment>
<dbReference type="EMBL" id="JBHRVQ010000001">
    <property type="protein sequence ID" value="MFC3389094.1"/>
    <property type="molecule type" value="Genomic_DNA"/>
</dbReference>
<accession>A0ABV7N864</accession>
<keyword evidence="2" id="KW-1133">Transmembrane helix</keyword>
<evidence type="ECO:0000256" key="2">
    <source>
        <dbReference type="SAM" id="Phobius"/>
    </source>
</evidence>
<gene>
    <name evidence="4" type="ORF">ACFOEO_10955</name>
</gene>
<evidence type="ECO:0000259" key="3">
    <source>
        <dbReference type="Pfam" id="PF02719"/>
    </source>
</evidence>
<evidence type="ECO:0000256" key="1">
    <source>
        <dbReference type="ARBA" id="ARBA00007430"/>
    </source>
</evidence>
<keyword evidence="2" id="KW-0812">Transmembrane</keyword>
<sequence>MGAKKRYFLFLSVDSLIVTFSVFLSYYILMPYFTAFPLGVLAVTSVILLVSHHVFAHMFNLYHRAWKFASVRELVAVTKAVTLALCVSFLLTHLIYDMSFVRLMLITWMMHLIFIGGSRLSWKLAAYHLNDKRSRQSKENKALIFGGGRGGALLIKQMLENESMGMYPVAVADDDPTKMNMEIAGGVKVEGTREDIERLVRKYGIKKVIIAIPSLNKFELKQIHALANMQGVDVLTMPNIEDVMSGRLEVNTLKKVEVEDLLGREPVELDFDGIEAQISGRTILITGAGGSIGSEIVRQIAVFKPKKILLLGHGENSIYSILEEVLERKDNTIGYVPVIADVQDRKRIFEVFDKYRPDIVFHAAAHKHVPMMEYNAREAIKNNVVGTKNTAEAACHFKTKKFVMISTDKAVNPPNVMGATKRMAEMIIQALDKNCTETTLVAVRFGNVLGSRGSVIPKFRKQIQAGGPVTVTDPRMTRYFMTIPEASRLVIQAGAIAEGGEVFVLDMGEPVKIVDLAKNMIRLCGFKEEDIGIEFVGIRPGEKLYEELLKAEEIHPEQVYKKIYRGRVTESSLSLIESKIRSFLSIDETELKEKLLSFVGQENMKQEDLEQEHAS</sequence>